<dbReference type="SUPFAM" id="SSF48403">
    <property type="entry name" value="Ankyrin repeat"/>
    <property type="match status" value="1"/>
</dbReference>
<dbReference type="Gene3D" id="1.25.40.20">
    <property type="entry name" value="Ankyrin repeat-containing domain"/>
    <property type="match status" value="2"/>
</dbReference>
<organism evidence="3">
    <name type="scientific">Orpheovirus IHUMI-LCC2</name>
    <dbReference type="NCBI Taxonomy" id="2023057"/>
    <lineage>
        <taxon>Viruses</taxon>
        <taxon>Varidnaviria</taxon>
        <taxon>Bamfordvirae</taxon>
        <taxon>Nucleocytoviricota</taxon>
        <taxon>Megaviricetes</taxon>
        <taxon>Pimascovirales</taxon>
        <taxon>Ocovirineae</taxon>
        <taxon>Orpheoviridae</taxon>
        <taxon>Alphaorpheovirus</taxon>
        <taxon>Alphaorpheovirus massiliense</taxon>
    </lineage>
</organism>
<reference evidence="3" key="1">
    <citation type="submission" date="2017-08" db="EMBL/GenBank/DDBJ databases">
        <authorList>
            <consortium name="Urmite Genomes"/>
        </authorList>
    </citation>
    <scope>NUCLEOTIDE SEQUENCE [LARGE SCALE GENOMIC DNA]</scope>
    <source>
        <strain evidence="3">IHUMI-LCC2</strain>
    </source>
</reference>
<dbReference type="Pfam" id="PF12796">
    <property type="entry name" value="Ank_2"/>
    <property type="match status" value="1"/>
</dbReference>
<keyword evidence="2" id="KW-0040">ANK repeat</keyword>
<dbReference type="PANTHER" id="PTHR24123">
    <property type="entry name" value="ANKYRIN REPEAT-CONTAINING"/>
    <property type="match status" value="1"/>
</dbReference>
<evidence type="ECO:0000256" key="2">
    <source>
        <dbReference type="ARBA" id="ARBA00023043"/>
    </source>
</evidence>
<keyword evidence="1" id="KW-0677">Repeat</keyword>
<protein>
    <submittedName>
        <fullName evidence="3">Ankyrin-repeat protein</fullName>
    </submittedName>
</protein>
<dbReference type="InterPro" id="IPR051165">
    <property type="entry name" value="Multifunctional_ANK_Repeat"/>
</dbReference>
<proteinExistence type="predicted"/>
<dbReference type="PROSITE" id="PS50297">
    <property type="entry name" value="ANK_REP_REGION"/>
    <property type="match status" value="1"/>
</dbReference>
<keyword evidence="4" id="KW-1185">Reference proteome</keyword>
<dbReference type="GeneID" id="35382800"/>
<accession>A0A2I2L5Y0</accession>
<evidence type="ECO:0000256" key="1">
    <source>
        <dbReference type="ARBA" id="ARBA00022737"/>
    </source>
</evidence>
<dbReference type="PANTHER" id="PTHR24123:SF33">
    <property type="entry name" value="PROTEIN HOS4"/>
    <property type="match status" value="1"/>
</dbReference>
<evidence type="ECO:0000313" key="4">
    <source>
        <dbReference type="Proteomes" id="UP000236316"/>
    </source>
</evidence>
<dbReference type="InterPro" id="IPR036770">
    <property type="entry name" value="Ankyrin_rpt-contain_sf"/>
</dbReference>
<sequence>MSSKLLNIIQEENISALATLLDQKDYSDNDLLHSIYYATHNGKLNSIKLFKDKLGYLPEINYLLVIASEEEYLHLIEYLLQECADINYCDGEPLRRAAMKGKLDSIKLLLDKGAKLHDNNGHCRALEQAVYSGYSSIVRYLLEKGANVNSVDECDILQVYLHWEKEILDLLSKYGLQFEDRETLLNKELSRIIMNNDYGEVKKLIKYGADINSIPSHVIELIMHDRKYNKILKLVESYREQRYEEPKEDILLKAIKSQDITECVIVLNKGANIRNNNYEPLKEALATNNRDIVELLLKYLNTK</sequence>
<dbReference type="PROSITE" id="PS50088">
    <property type="entry name" value="ANK_REPEAT"/>
    <property type="match status" value="2"/>
</dbReference>
<dbReference type="SMART" id="SM00248">
    <property type="entry name" value="ANK"/>
    <property type="match status" value="5"/>
</dbReference>
<gene>
    <name evidence="3" type="ORF">ORPV_955</name>
</gene>
<dbReference type="InterPro" id="IPR002110">
    <property type="entry name" value="Ankyrin_rpt"/>
</dbReference>
<dbReference type="Proteomes" id="UP000236316">
    <property type="component" value="Segment"/>
</dbReference>
<name>A0A2I2L5Y0_9VIRU</name>
<dbReference type="KEGG" id="vg:35382800"/>
<dbReference type="EMBL" id="LT906555">
    <property type="protein sequence ID" value="SNW62859.1"/>
    <property type="molecule type" value="Genomic_DNA"/>
</dbReference>
<dbReference type="OrthoDB" id="6545at10239"/>
<dbReference type="RefSeq" id="YP_009449161.1">
    <property type="nucleotide sequence ID" value="NC_036594.1"/>
</dbReference>
<evidence type="ECO:0000313" key="3">
    <source>
        <dbReference type="EMBL" id="SNW62859.1"/>
    </source>
</evidence>